<dbReference type="Gene3D" id="3.20.20.140">
    <property type="entry name" value="Metal-dependent hydrolases"/>
    <property type="match status" value="1"/>
</dbReference>
<evidence type="ECO:0000313" key="6">
    <source>
        <dbReference type="Proteomes" id="UP000033457"/>
    </source>
</evidence>
<dbReference type="GO" id="GO:0005829">
    <property type="term" value="C:cytosol"/>
    <property type="evidence" value="ECO:0007669"/>
    <property type="project" value="TreeGrafter"/>
</dbReference>
<dbReference type="EMBL" id="CP011312">
    <property type="protein sequence ID" value="AKE41820.1"/>
    <property type="molecule type" value="Genomic_DNA"/>
</dbReference>
<organism evidence="4 6">
    <name type="scientific">Corynebacterium kutscheri</name>
    <dbReference type="NCBI Taxonomy" id="35755"/>
    <lineage>
        <taxon>Bacteria</taxon>
        <taxon>Bacillati</taxon>
        <taxon>Actinomycetota</taxon>
        <taxon>Actinomycetes</taxon>
        <taxon>Mycobacteriales</taxon>
        <taxon>Corynebacteriaceae</taxon>
        <taxon>Corynebacterium</taxon>
    </lineage>
</organism>
<dbReference type="PIRSF" id="PIRSF005902">
    <property type="entry name" value="DNase_TatD"/>
    <property type="match status" value="1"/>
</dbReference>
<dbReference type="Proteomes" id="UP000033457">
    <property type="component" value="Chromosome"/>
</dbReference>
<dbReference type="CDD" id="cd01310">
    <property type="entry name" value="TatD_DNAse"/>
    <property type="match status" value="1"/>
</dbReference>
<dbReference type="GO" id="GO:0004536">
    <property type="term" value="F:DNA nuclease activity"/>
    <property type="evidence" value="ECO:0007669"/>
    <property type="project" value="InterPro"/>
</dbReference>
<feature type="binding site" evidence="3">
    <location>
        <position position="149"/>
    </location>
    <ligand>
        <name>a divalent metal cation</name>
        <dbReference type="ChEBI" id="CHEBI:60240"/>
        <label>2</label>
    </ligand>
</feature>
<dbReference type="FunFam" id="3.20.20.140:FF:000005">
    <property type="entry name" value="TatD family hydrolase"/>
    <property type="match status" value="1"/>
</dbReference>
<reference evidence="5 7" key="2">
    <citation type="submission" date="2018-12" db="EMBL/GenBank/DDBJ databases">
        <authorList>
            <consortium name="Pathogen Informatics"/>
        </authorList>
    </citation>
    <scope>NUCLEOTIDE SEQUENCE [LARGE SCALE GENOMIC DNA]</scope>
    <source>
        <strain evidence="5 7">NCTC949</strain>
    </source>
</reference>
<keyword evidence="2 4" id="KW-0378">Hydrolase</keyword>
<dbReference type="NCBIfam" id="TIGR00010">
    <property type="entry name" value="YchF/TatD family DNA exonuclease"/>
    <property type="match status" value="1"/>
</dbReference>
<dbReference type="KEGG" id="cku:UL82_08315"/>
<evidence type="ECO:0000313" key="5">
    <source>
        <dbReference type="EMBL" id="VEH04286.1"/>
    </source>
</evidence>
<keyword evidence="6" id="KW-1185">Reference proteome</keyword>
<dbReference type="Pfam" id="PF01026">
    <property type="entry name" value="TatD_DNase"/>
    <property type="match status" value="1"/>
</dbReference>
<dbReference type="EMBL" id="LR134377">
    <property type="protein sequence ID" value="VEH04286.1"/>
    <property type="molecule type" value="Genomic_DNA"/>
</dbReference>
<dbReference type="Proteomes" id="UP000271380">
    <property type="component" value="Chromosome"/>
</dbReference>
<protein>
    <submittedName>
        <fullName evidence="4">Hydrolase, TatD family</fullName>
        <ecNumber evidence="4 5">3.1.21.-</ecNumber>
    </submittedName>
    <submittedName>
        <fullName evidence="5">Mg-dependent DNase</fullName>
    </submittedName>
</protein>
<dbReference type="PANTHER" id="PTHR46124:SF2">
    <property type="entry name" value="D-AMINOACYL-TRNA DEACYLASE"/>
    <property type="match status" value="1"/>
</dbReference>
<dbReference type="InterPro" id="IPR001130">
    <property type="entry name" value="TatD-like"/>
</dbReference>
<feature type="binding site" evidence="3">
    <location>
        <position position="23"/>
    </location>
    <ligand>
        <name>a divalent metal cation</name>
        <dbReference type="ChEBI" id="CHEBI:60240"/>
        <label>1</label>
    </ligand>
</feature>
<evidence type="ECO:0000313" key="7">
    <source>
        <dbReference type="Proteomes" id="UP000271380"/>
    </source>
</evidence>
<name>A0A0F6R1E1_9CORY</name>
<dbReference type="AlphaFoldDB" id="A0A0F6R1E1"/>
<dbReference type="InterPro" id="IPR015991">
    <property type="entry name" value="TatD/YcfH-like"/>
</dbReference>
<evidence type="ECO:0000256" key="1">
    <source>
        <dbReference type="ARBA" id="ARBA00022723"/>
    </source>
</evidence>
<keyword evidence="1 3" id="KW-0479">Metal-binding</keyword>
<feature type="binding site" evidence="3">
    <location>
        <position position="223"/>
    </location>
    <ligand>
        <name>a divalent metal cation</name>
        <dbReference type="ChEBI" id="CHEBI:60240"/>
        <label>1</label>
    </ligand>
</feature>
<feature type="binding site" evidence="3">
    <location>
        <position position="173"/>
    </location>
    <ligand>
        <name>a divalent metal cation</name>
        <dbReference type="ChEBI" id="CHEBI:60240"/>
        <label>2</label>
    </ligand>
</feature>
<gene>
    <name evidence="5" type="primary">ycfH</name>
    <name evidence="5" type="ORF">NCTC949_00013</name>
    <name evidence="4" type="ORF">UL82_08315</name>
</gene>
<feature type="binding site" evidence="3">
    <location>
        <position position="107"/>
    </location>
    <ligand>
        <name>a divalent metal cation</name>
        <dbReference type="ChEBI" id="CHEBI:60240"/>
        <label>1</label>
    </ligand>
</feature>
<dbReference type="InterPro" id="IPR032466">
    <property type="entry name" value="Metal_Hydrolase"/>
</dbReference>
<reference evidence="4 6" key="1">
    <citation type="journal article" date="2015" name="Genome Announc.">
        <title>Complete Genome Sequence of Corynebacterium kutscheri DSM 20755, a Corynebacterial Type Strain with Remarkably Low G+C Content of Chromosomal DNA.</title>
        <authorList>
            <person name="Ruckert C."/>
            <person name="Albersmeier A."/>
            <person name="Winkler A."/>
            <person name="Tauch A."/>
        </authorList>
    </citation>
    <scope>NUCLEOTIDE SEQUENCE [LARGE SCALE GENOMIC DNA]</scope>
    <source>
        <strain evidence="4 6">DSM 20755</strain>
    </source>
</reference>
<accession>A0A0F6R1E1</accession>
<dbReference type="EC" id="3.1.21.-" evidence="4 5"/>
<dbReference type="GO" id="GO:0046872">
    <property type="term" value="F:metal ion binding"/>
    <property type="evidence" value="ECO:0007669"/>
    <property type="project" value="UniProtKB-KW"/>
</dbReference>
<feature type="binding site" evidence="3">
    <location>
        <position position="25"/>
    </location>
    <ligand>
        <name>a divalent metal cation</name>
        <dbReference type="ChEBI" id="CHEBI:60240"/>
        <label>1</label>
    </ligand>
</feature>
<evidence type="ECO:0000313" key="4">
    <source>
        <dbReference type="EMBL" id="AKE41820.1"/>
    </source>
</evidence>
<dbReference type="HOGENOM" id="CLU_031506_4_3_11"/>
<sequence length="275" mass="29856">MAKKKPRPLPVPAEFIPELVDAHTHLASCVDPAAELIARAQAAGVAKLCTVGDGLAEAEQALATARDFANVYAACAIHPTRAQELDDAARQRLTHMAADPKCVAIGETGLDTYWLRHAPEQTADLDTQIEALHWHVQLALSVNKALMIHNREADTELLDVLAGLENPVATILHCFSSPLDIAKKALDRGYVLSFAGNITFKRNEELREIARMAPLAQILIETDAPYMTPEPFRGARNEPSLIGHTALCVAEMRGMPVADFAHAVSDNFDRVYGLG</sequence>
<dbReference type="PANTHER" id="PTHR46124">
    <property type="entry name" value="D-AMINOACYL-TRNA DEACYLASE"/>
    <property type="match status" value="1"/>
</dbReference>
<evidence type="ECO:0000256" key="3">
    <source>
        <dbReference type="PIRSR" id="PIRSR005902-1"/>
    </source>
</evidence>
<dbReference type="SUPFAM" id="SSF51556">
    <property type="entry name" value="Metallo-dependent hydrolases"/>
    <property type="match status" value="1"/>
</dbReference>
<proteinExistence type="predicted"/>
<dbReference type="RefSeq" id="WP_046440289.1">
    <property type="nucleotide sequence ID" value="NZ_CP011312.1"/>
</dbReference>
<dbReference type="STRING" id="35755.UL82_08315"/>
<dbReference type="OrthoDB" id="9810005at2"/>
<dbReference type="GO" id="GO:0016788">
    <property type="term" value="F:hydrolase activity, acting on ester bonds"/>
    <property type="evidence" value="ECO:0007669"/>
    <property type="project" value="InterPro"/>
</dbReference>
<evidence type="ECO:0000256" key="2">
    <source>
        <dbReference type="ARBA" id="ARBA00022801"/>
    </source>
</evidence>